<dbReference type="PIRSF" id="PIRSF021697">
    <property type="entry name" value="UCP021697"/>
    <property type="match status" value="1"/>
</dbReference>
<accession>A0A4R2Q4F5</accession>
<sequence length="159" mass="16898">MSGSLREGAVSETEGTDVQRSPNWPGEDLGLPKTGAGSVAGAGRRLGALLIDLVLASLITALFVRPEVAEAAVMQQYNYLALALWVGHTVLSASLFGMTPGMAALGIRVARMDGARMVGPVRALIRCVLTFLIIPVLIRNHDGRGWHDRATGTIVVRLR</sequence>
<evidence type="ECO:0000256" key="7">
    <source>
        <dbReference type="SAM" id="Phobius"/>
    </source>
</evidence>
<keyword evidence="3 7" id="KW-0812">Transmembrane</keyword>
<evidence type="ECO:0000313" key="9">
    <source>
        <dbReference type="EMBL" id="TCP43622.1"/>
    </source>
</evidence>
<feature type="transmembrane region" description="Helical" evidence="7">
    <location>
        <begin position="46"/>
        <end position="64"/>
    </location>
</feature>
<evidence type="ECO:0000259" key="8">
    <source>
        <dbReference type="Pfam" id="PF06271"/>
    </source>
</evidence>
<feature type="domain" description="RDD" evidence="8">
    <location>
        <begin position="39"/>
        <end position="150"/>
    </location>
</feature>
<evidence type="ECO:0000256" key="6">
    <source>
        <dbReference type="SAM" id="MobiDB-lite"/>
    </source>
</evidence>
<feature type="region of interest" description="Disordered" evidence="6">
    <location>
        <begin position="1"/>
        <end position="31"/>
    </location>
</feature>
<dbReference type="InterPro" id="IPR051791">
    <property type="entry name" value="Pra-immunoreactive"/>
</dbReference>
<comment type="subcellular location">
    <subcellularLocation>
        <location evidence="1">Cell membrane</location>
        <topology evidence="1">Multi-pass membrane protein</topology>
    </subcellularLocation>
</comment>
<dbReference type="Proteomes" id="UP000294911">
    <property type="component" value="Unassembled WGS sequence"/>
</dbReference>
<dbReference type="InterPro" id="IPR016795">
    <property type="entry name" value="UCP021697"/>
</dbReference>
<name>A0A4R2Q4F5_9PSEU</name>
<comment type="caution">
    <text evidence="9">The sequence shown here is derived from an EMBL/GenBank/DDBJ whole genome shotgun (WGS) entry which is preliminary data.</text>
</comment>
<evidence type="ECO:0000256" key="3">
    <source>
        <dbReference type="ARBA" id="ARBA00022692"/>
    </source>
</evidence>
<dbReference type="PANTHER" id="PTHR36115:SF6">
    <property type="entry name" value="PROLINE-RICH ANTIGEN HOMOLOG"/>
    <property type="match status" value="1"/>
</dbReference>
<proteinExistence type="predicted"/>
<feature type="transmembrane region" description="Helical" evidence="7">
    <location>
        <begin position="84"/>
        <end position="107"/>
    </location>
</feature>
<dbReference type="InterPro" id="IPR010432">
    <property type="entry name" value="RDD"/>
</dbReference>
<evidence type="ECO:0000256" key="1">
    <source>
        <dbReference type="ARBA" id="ARBA00004651"/>
    </source>
</evidence>
<dbReference type="Pfam" id="PF06271">
    <property type="entry name" value="RDD"/>
    <property type="match status" value="1"/>
</dbReference>
<gene>
    <name evidence="9" type="ORF">EV191_12119</name>
</gene>
<dbReference type="GO" id="GO:0005886">
    <property type="term" value="C:plasma membrane"/>
    <property type="evidence" value="ECO:0007669"/>
    <property type="project" value="UniProtKB-SubCell"/>
</dbReference>
<dbReference type="EMBL" id="SLXQ01000021">
    <property type="protein sequence ID" value="TCP43622.1"/>
    <property type="molecule type" value="Genomic_DNA"/>
</dbReference>
<dbReference type="OrthoDB" id="5187110at2"/>
<dbReference type="AlphaFoldDB" id="A0A4R2Q4F5"/>
<protein>
    <submittedName>
        <fullName evidence="9">Putative RDD family membrane protein YckC</fullName>
    </submittedName>
</protein>
<keyword evidence="10" id="KW-1185">Reference proteome</keyword>
<evidence type="ECO:0000256" key="4">
    <source>
        <dbReference type="ARBA" id="ARBA00022989"/>
    </source>
</evidence>
<reference evidence="9 10" key="1">
    <citation type="submission" date="2019-03" db="EMBL/GenBank/DDBJ databases">
        <title>Genomic Encyclopedia of Type Strains, Phase IV (KMG-IV): sequencing the most valuable type-strain genomes for metagenomic binning, comparative biology and taxonomic classification.</title>
        <authorList>
            <person name="Goeker M."/>
        </authorList>
    </citation>
    <scope>NUCLEOTIDE SEQUENCE [LARGE SCALE GENOMIC DNA]</scope>
    <source>
        <strain evidence="9 10">DSM 45765</strain>
    </source>
</reference>
<dbReference type="PANTHER" id="PTHR36115">
    <property type="entry name" value="PROLINE-RICH ANTIGEN HOMOLOG-RELATED"/>
    <property type="match status" value="1"/>
</dbReference>
<keyword evidence="2" id="KW-1003">Cell membrane</keyword>
<evidence type="ECO:0000313" key="10">
    <source>
        <dbReference type="Proteomes" id="UP000294911"/>
    </source>
</evidence>
<evidence type="ECO:0000256" key="2">
    <source>
        <dbReference type="ARBA" id="ARBA00022475"/>
    </source>
</evidence>
<keyword evidence="5 7" id="KW-0472">Membrane</keyword>
<keyword evidence="4 7" id="KW-1133">Transmembrane helix</keyword>
<evidence type="ECO:0000256" key="5">
    <source>
        <dbReference type="ARBA" id="ARBA00023136"/>
    </source>
</evidence>
<organism evidence="9 10">
    <name type="scientific">Tamaricihabitans halophyticus</name>
    <dbReference type="NCBI Taxonomy" id="1262583"/>
    <lineage>
        <taxon>Bacteria</taxon>
        <taxon>Bacillati</taxon>
        <taxon>Actinomycetota</taxon>
        <taxon>Actinomycetes</taxon>
        <taxon>Pseudonocardiales</taxon>
        <taxon>Pseudonocardiaceae</taxon>
        <taxon>Tamaricihabitans</taxon>
    </lineage>
</organism>